<feature type="transmembrane region" description="Helical" evidence="7">
    <location>
        <begin position="12"/>
        <end position="29"/>
    </location>
</feature>
<feature type="transmembrane region" description="Helical" evidence="7">
    <location>
        <begin position="126"/>
        <end position="148"/>
    </location>
</feature>
<reference evidence="9 10" key="1">
    <citation type="journal article" date="2014" name="PLoS Genet.">
        <title>Phylogenetically driven sequencing of extremely halophilic archaea reveals strategies for static and dynamic osmo-response.</title>
        <authorList>
            <person name="Becker E.A."/>
            <person name="Seitzer P.M."/>
            <person name="Tritt A."/>
            <person name="Larsen D."/>
            <person name="Krusor M."/>
            <person name="Yao A.I."/>
            <person name="Wu D."/>
            <person name="Madern D."/>
            <person name="Eisen J.A."/>
            <person name="Darling A.E."/>
            <person name="Facciotti M.T."/>
        </authorList>
    </citation>
    <scope>NUCLEOTIDE SEQUENCE [LARGE SCALE GENOMIC DNA]</scope>
    <source>
        <strain evidence="9 10">100A6</strain>
    </source>
</reference>
<evidence type="ECO:0000313" key="10">
    <source>
        <dbReference type="Proteomes" id="UP000011566"/>
    </source>
</evidence>
<dbReference type="Proteomes" id="UP000011566">
    <property type="component" value="Unassembled WGS sequence"/>
</dbReference>
<evidence type="ECO:0000256" key="3">
    <source>
        <dbReference type="ARBA" id="ARBA00022692"/>
    </source>
</evidence>
<evidence type="ECO:0000256" key="7">
    <source>
        <dbReference type="SAM" id="Phobius"/>
    </source>
</evidence>
<sequence length="319" mass="33509">MLSLVPFTVNGVTDLLRLLALPVLAWAAARDLRTRRVPNRTWLPLVAFGAVLLAWDAWDTAAPGLFALQVAVGVGVVAPLGFAFWWLGAFGGADAKALAAVCVLFPLPPAYLVGATTLPLSPVSGAFPLSILTDAVLLAGFVPLFLFVRNALAGRLSLAGFVGRPVDWRALPTTHGRLLARPNGLDAGLDLDALRMYLAWRGERLRDLRATPDRARDPASLPAEPHPPGDGAVGPVTDGGRTATRADQWGAAAFLDGLDGDAYGTTPTGLRGALDAIVARERLWVSPGIPFLVALFAGLCLALVYGDLLYTVVDGLGLL</sequence>
<dbReference type="Gene3D" id="1.20.120.1220">
    <property type="match status" value="1"/>
</dbReference>
<keyword evidence="4 7" id="KW-1133">Transmembrane helix</keyword>
<keyword evidence="2" id="KW-1003">Cell membrane</keyword>
<dbReference type="GO" id="GO:0004190">
    <property type="term" value="F:aspartic-type endopeptidase activity"/>
    <property type="evidence" value="ECO:0007669"/>
    <property type="project" value="InterPro"/>
</dbReference>
<name>M0LSS0_9EURY</name>
<keyword evidence="10" id="KW-1185">Reference proteome</keyword>
<keyword evidence="3 7" id="KW-0812">Transmembrane</keyword>
<evidence type="ECO:0000259" key="8">
    <source>
        <dbReference type="Pfam" id="PF01478"/>
    </source>
</evidence>
<dbReference type="PANTHER" id="PTHR36506">
    <property type="entry name" value="PREFLAGELLIN PEPTIDASE"/>
    <property type="match status" value="1"/>
</dbReference>
<feature type="transmembrane region" description="Helical" evidence="7">
    <location>
        <begin position="64"/>
        <end position="86"/>
    </location>
</feature>
<dbReference type="Pfam" id="PF01478">
    <property type="entry name" value="Peptidase_A24"/>
    <property type="match status" value="1"/>
</dbReference>
<dbReference type="GO" id="GO:0005886">
    <property type="term" value="C:plasma membrane"/>
    <property type="evidence" value="ECO:0007669"/>
    <property type="project" value="UniProtKB-SubCell"/>
</dbReference>
<feature type="domain" description="Prepilin type IV endopeptidase peptidase" evidence="8">
    <location>
        <begin position="19"/>
        <end position="115"/>
    </location>
</feature>
<feature type="transmembrane region" description="Helical" evidence="7">
    <location>
        <begin position="289"/>
        <end position="313"/>
    </location>
</feature>
<dbReference type="AlphaFoldDB" id="M0LSS0"/>
<comment type="subcellular location">
    <subcellularLocation>
        <location evidence="1">Cell membrane</location>
        <topology evidence="1">Multi-pass membrane protein</topology>
    </subcellularLocation>
</comment>
<dbReference type="InterPro" id="IPR000045">
    <property type="entry name" value="Prepilin_IV_endopep_pep"/>
</dbReference>
<feature type="region of interest" description="Disordered" evidence="6">
    <location>
        <begin position="211"/>
        <end position="240"/>
    </location>
</feature>
<feature type="transmembrane region" description="Helical" evidence="7">
    <location>
        <begin position="41"/>
        <end position="58"/>
    </location>
</feature>
<evidence type="ECO:0000256" key="2">
    <source>
        <dbReference type="ARBA" id="ARBA00022475"/>
    </source>
</evidence>
<organism evidence="9 10">
    <name type="scientific">Halococcus hamelinensis 100A6</name>
    <dbReference type="NCBI Taxonomy" id="1132509"/>
    <lineage>
        <taxon>Archaea</taxon>
        <taxon>Methanobacteriati</taxon>
        <taxon>Methanobacteriota</taxon>
        <taxon>Stenosarchaea group</taxon>
        <taxon>Halobacteria</taxon>
        <taxon>Halobacteriales</taxon>
        <taxon>Halococcaceae</taxon>
        <taxon>Halococcus</taxon>
    </lineage>
</organism>
<proteinExistence type="predicted"/>
<gene>
    <name evidence="9" type="ORF">C447_15586</name>
</gene>
<dbReference type="eggNOG" id="arCOG02298">
    <property type="taxonomic scope" value="Archaea"/>
</dbReference>
<keyword evidence="5 7" id="KW-0472">Membrane</keyword>
<protein>
    <submittedName>
        <fullName evidence="9">Peptidase A24A prepilin type IV</fullName>
    </submittedName>
</protein>
<evidence type="ECO:0000313" key="9">
    <source>
        <dbReference type="EMBL" id="EMA36208.1"/>
    </source>
</evidence>
<evidence type="ECO:0000256" key="1">
    <source>
        <dbReference type="ARBA" id="ARBA00004651"/>
    </source>
</evidence>
<dbReference type="InterPro" id="IPR052218">
    <property type="entry name" value="Preflagellin_Peptidase"/>
</dbReference>
<accession>M0LSS0</accession>
<dbReference type="PATRIC" id="fig|1132509.6.peg.3618"/>
<evidence type="ECO:0000256" key="4">
    <source>
        <dbReference type="ARBA" id="ARBA00022989"/>
    </source>
</evidence>
<evidence type="ECO:0000256" key="6">
    <source>
        <dbReference type="SAM" id="MobiDB-lite"/>
    </source>
</evidence>
<dbReference type="EMBL" id="AOMB01000042">
    <property type="protein sequence ID" value="EMA36208.1"/>
    <property type="molecule type" value="Genomic_DNA"/>
</dbReference>
<comment type="caution">
    <text evidence="9">The sequence shown here is derived from an EMBL/GenBank/DDBJ whole genome shotgun (WGS) entry which is preliminary data.</text>
</comment>
<evidence type="ECO:0000256" key="5">
    <source>
        <dbReference type="ARBA" id="ARBA00023136"/>
    </source>
</evidence>
<feature type="transmembrane region" description="Helical" evidence="7">
    <location>
        <begin position="98"/>
        <end position="120"/>
    </location>
</feature>
<dbReference type="PANTHER" id="PTHR36506:SF1">
    <property type="entry name" value="PREFLAGELLIN PEPTIDASE"/>
    <property type="match status" value="1"/>
</dbReference>